<feature type="repeat" description="WD" evidence="1">
    <location>
        <begin position="233"/>
        <end position="255"/>
    </location>
</feature>
<dbReference type="GO" id="GO:0034455">
    <property type="term" value="C:t-UTP complex"/>
    <property type="evidence" value="ECO:0007669"/>
    <property type="project" value="TreeGrafter"/>
</dbReference>
<feature type="compositionally biased region" description="Acidic residues" evidence="2">
    <location>
        <begin position="641"/>
        <end position="652"/>
    </location>
</feature>
<dbReference type="Gene3D" id="2.130.10.10">
    <property type="entry name" value="YVTN repeat-like/Quinoprotein amine dehydrogenase"/>
    <property type="match status" value="3"/>
</dbReference>
<gene>
    <name evidence="3" type="primary">UTP4</name>
    <name evidence="3" type="ORF">LshimejAT787_0306850</name>
</gene>
<dbReference type="InterPro" id="IPR046351">
    <property type="entry name" value="UTP4"/>
</dbReference>
<dbReference type="GO" id="GO:0030686">
    <property type="term" value="C:90S preribosome"/>
    <property type="evidence" value="ECO:0007669"/>
    <property type="project" value="InterPro"/>
</dbReference>
<dbReference type="AlphaFoldDB" id="A0A9P3PHU5"/>
<dbReference type="PROSITE" id="PS50082">
    <property type="entry name" value="WD_REPEATS_2"/>
    <property type="match status" value="1"/>
</dbReference>
<proteinExistence type="predicted"/>
<dbReference type="OrthoDB" id="8883818at2759"/>
<dbReference type="InterPro" id="IPR015943">
    <property type="entry name" value="WD40/YVTN_repeat-like_dom_sf"/>
</dbReference>
<evidence type="ECO:0000313" key="4">
    <source>
        <dbReference type="Proteomes" id="UP001063166"/>
    </source>
</evidence>
<name>A0A9P3PHU5_LYOSH</name>
<evidence type="ECO:0000256" key="1">
    <source>
        <dbReference type="PROSITE-ProRule" id="PRU00221"/>
    </source>
</evidence>
<dbReference type="PANTHER" id="PTHR44163:SF1">
    <property type="entry name" value="U3 SMALL NUCLEOLAR RNA-ASSOCIATED PROTEIN 4 HOMOLOG"/>
    <property type="match status" value="1"/>
</dbReference>
<keyword evidence="4" id="KW-1185">Reference proteome</keyword>
<organism evidence="3 4">
    <name type="scientific">Lyophyllum shimeji</name>
    <name type="common">Hon-shimeji</name>
    <name type="synonym">Tricholoma shimeji</name>
    <dbReference type="NCBI Taxonomy" id="47721"/>
    <lineage>
        <taxon>Eukaryota</taxon>
        <taxon>Fungi</taxon>
        <taxon>Dikarya</taxon>
        <taxon>Basidiomycota</taxon>
        <taxon>Agaricomycotina</taxon>
        <taxon>Agaricomycetes</taxon>
        <taxon>Agaricomycetidae</taxon>
        <taxon>Agaricales</taxon>
        <taxon>Tricholomatineae</taxon>
        <taxon>Lyophyllaceae</taxon>
        <taxon>Lyophyllum</taxon>
    </lineage>
</organism>
<evidence type="ECO:0000256" key="2">
    <source>
        <dbReference type="SAM" id="MobiDB-lite"/>
    </source>
</evidence>
<dbReference type="PANTHER" id="PTHR44163">
    <property type="entry name" value="U3 SMALL NUCLEOLAR RNA-ASSOCIATED PROTEIN 4 HOMOLOG"/>
    <property type="match status" value="1"/>
</dbReference>
<reference evidence="3" key="1">
    <citation type="submission" date="2022-07" db="EMBL/GenBank/DDBJ databases">
        <title>The genome of Lyophyllum shimeji provides insight into the initial evolution of ectomycorrhizal fungal genome.</title>
        <authorList>
            <person name="Kobayashi Y."/>
            <person name="Shibata T."/>
            <person name="Hirakawa H."/>
            <person name="Shigenobu S."/>
            <person name="Nishiyama T."/>
            <person name="Yamada A."/>
            <person name="Hasebe M."/>
            <person name="Kawaguchi M."/>
        </authorList>
    </citation>
    <scope>NUCLEOTIDE SEQUENCE</scope>
    <source>
        <strain evidence="3">AT787</strain>
    </source>
</reference>
<dbReference type="InterPro" id="IPR001680">
    <property type="entry name" value="WD40_rpt"/>
</dbReference>
<sequence>MGDSTTLAVHRCRFVDFAPSAITALAFPPLPLPPISAKGKKPSSGKQPSRFGTLAIGHANGNIDLCEWAGGEREYRSSQAWVIRKTLPGPYPSKVDSITFVIRHPDDLDSDDVPLCSDLRLFSSGGGGELLEWDLDRACVRRTISSQGGAIWCMAANPASTLLALGCEDGTVRLLSLANDTLTHHRKFDRVKCRILSIAWGPPTPQYPQRRDSGAAEDSDSDDDEDTWNDTWIVTGGSDSSIRKWDVATGRVIDRMGTDKVRGERTLVWTVGVLGDGTIVSGDSLGMIKFWDSRTCTQLQSFQGHGADVLCLAVGPDGNTVFTSGVDQKTSLFSLVKTGNPDQGSNPLVGASSRWIHSCSRRMHSHDVRALASWPPYTTLPPSHKRRFPIDIAPILASGGLDMSVVVTPAALPSSTVVKIVNPLSTSAHCVFEDSYHRRLAYSSGPSGTSAIQVARKARLVSCIRDAGLSVWRIKARPSEDEDGFSDLELPSLNPQPAGWEKVLEVDLNVNTNLIASAISDDGRWLVASDLYETKLFSLAIDVKDRLTVRRIREFSSILQAQLRGATTSTTGAQAFRFTPDSSKLVMSTAMSSYILVIDLTGEKPHVLRRFDHHRLKDSIVRDRVVKGRKTSGDVEMGDGTIEDEEESEEEQANATPTVTSVLRLAISPDGQWLATSDDRARTNIFNLDSIQHHSVLPSFSKPAQVLAFDPKRPDILIMAFPDNSLQIYNVESRQFPAWGKELCSGLPKRFTHAHDPVLGVAFDPAEASPAADATPRYALFWGSTWICKLSMNDSAPGSVTKKRRRESLKLSAEPTADGNSGDFKMVTHYRPILHVDFLAAGELVVVERPLVDVLSDMPPAYFKHKYGAS</sequence>
<dbReference type="Pfam" id="PF00400">
    <property type="entry name" value="WD40"/>
    <property type="match status" value="3"/>
</dbReference>
<keyword evidence="1" id="KW-0853">WD repeat</keyword>
<accession>A0A9P3PHU5</accession>
<dbReference type="SUPFAM" id="SSF101908">
    <property type="entry name" value="Putative isomerase YbhE"/>
    <property type="match status" value="1"/>
</dbReference>
<dbReference type="SUPFAM" id="SSF50978">
    <property type="entry name" value="WD40 repeat-like"/>
    <property type="match status" value="1"/>
</dbReference>
<feature type="compositionally biased region" description="Acidic residues" evidence="2">
    <location>
        <begin position="215"/>
        <end position="228"/>
    </location>
</feature>
<dbReference type="SMART" id="SM00320">
    <property type="entry name" value="WD40"/>
    <property type="match status" value="8"/>
</dbReference>
<dbReference type="EMBL" id="BRPK01000003">
    <property type="protein sequence ID" value="GLB36397.1"/>
    <property type="molecule type" value="Genomic_DNA"/>
</dbReference>
<dbReference type="Proteomes" id="UP001063166">
    <property type="component" value="Unassembled WGS sequence"/>
</dbReference>
<feature type="region of interest" description="Disordered" evidence="2">
    <location>
        <begin position="631"/>
        <end position="657"/>
    </location>
</feature>
<feature type="region of interest" description="Disordered" evidence="2">
    <location>
        <begin position="204"/>
        <end position="230"/>
    </location>
</feature>
<comment type="caution">
    <text evidence="3">The sequence shown here is derived from an EMBL/GenBank/DDBJ whole genome shotgun (WGS) entry which is preliminary data.</text>
</comment>
<evidence type="ECO:0000313" key="3">
    <source>
        <dbReference type="EMBL" id="GLB36397.1"/>
    </source>
</evidence>
<feature type="region of interest" description="Disordered" evidence="2">
    <location>
        <begin position="796"/>
        <end position="817"/>
    </location>
</feature>
<protein>
    <submittedName>
        <fullName evidence="3">WD40 repeat-like protein</fullName>
    </submittedName>
</protein>
<dbReference type="GO" id="GO:0000462">
    <property type="term" value="P:maturation of SSU-rRNA from tricistronic rRNA transcript (SSU-rRNA, 5.8S rRNA, LSU-rRNA)"/>
    <property type="evidence" value="ECO:0007669"/>
    <property type="project" value="InterPro"/>
</dbReference>
<dbReference type="GO" id="GO:0032040">
    <property type="term" value="C:small-subunit processome"/>
    <property type="evidence" value="ECO:0007669"/>
    <property type="project" value="TreeGrafter"/>
</dbReference>
<dbReference type="InterPro" id="IPR036322">
    <property type="entry name" value="WD40_repeat_dom_sf"/>
</dbReference>
<dbReference type="GO" id="GO:0003723">
    <property type="term" value="F:RNA binding"/>
    <property type="evidence" value="ECO:0007669"/>
    <property type="project" value="TreeGrafter"/>
</dbReference>